<dbReference type="AlphaFoldDB" id="A0A3M7M9J2"/>
<dbReference type="PROSITE" id="PS00518">
    <property type="entry name" value="ZF_RING_1"/>
    <property type="match status" value="1"/>
</dbReference>
<sequence>MDLNPILYQDIVDGVVLATEPAVAPANEPSCSICGRDFGSAGWGMDANVDFFSQLPFAVSKIYDEPIVEPVRTSCGHIFCLFCLGVWFNNRPTCTCPMCRYPLHIVLNSEPEDVDDEVPDVIAETSEISQRWGVSRVVAMELYNIRLIHRETQIRTLMLTIDEMPFRWNLEALLRDLPIAMTAVARRFHYQALNPPVSVREDPYGDEQLHPAMDMFWGWPRENDLDYFQTIDGPLAVHEHAIEFYGLLYGRIQAMEAEMGGRRLANWEGSALTMLYKFVHEYMPNADGGVGAARWRAYMWCVIKVLFVWQAYCERAHTLINRPDLFG</sequence>
<proteinExistence type="predicted"/>
<dbReference type="GO" id="GO:0008270">
    <property type="term" value="F:zinc ion binding"/>
    <property type="evidence" value="ECO:0007669"/>
    <property type="project" value="UniProtKB-KW"/>
</dbReference>
<evidence type="ECO:0000259" key="5">
    <source>
        <dbReference type="PROSITE" id="PS50089"/>
    </source>
</evidence>
<dbReference type="EMBL" id="KE747826">
    <property type="protein sequence ID" value="RMZ71195.1"/>
    <property type="molecule type" value="Genomic_DNA"/>
</dbReference>
<organism evidence="6 7">
    <name type="scientific">Pyrenophora seminiperda CCB06</name>
    <dbReference type="NCBI Taxonomy" id="1302712"/>
    <lineage>
        <taxon>Eukaryota</taxon>
        <taxon>Fungi</taxon>
        <taxon>Dikarya</taxon>
        <taxon>Ascomycota</taxon>
        <taxon>Pezizomycotina</taxon>
        <taxon>Dothideomycetes</taxon>
        <taxon>Pleosporomycetidae</taxon>
        <taxon>Pleosporales</taxon>
        <taxon>Pleosporineae</taxon>
        <taxon>Pleosporaceae</taxon>
        <taxon>Pyrenophora</taxon>
    </lineage>
</organism>
<dbReference type="Proteomes" id="UP000265663">
    <property type="component" value="Unassembled WGS sequence"/>
</dbReference>
<name>A0A3M7M9J2_9PLEO</name>
<dbReference type="OrthoDB" id="6270329at2759"/>
<evidence type="ECO:0000313" key="7">
    <source>
        <dbReference type="Proteomes" id="UP000265663"/>
    </source>
</evidence>
<keyword evidence="1" id="KW-0479">Metal-binding</keyword>
<keyword evidence="7" id="KW-1185">Reference proteome</keyword>
<evidence type="ECO:0000256" key="4">
    <source>
        <dbReference type="PROSITE-ProRule" id="PRU00175"/>
    </source>
</evidence>
<evidence type="ECO:0000313" key="6">
    <source>
        <dbReference type="EMBL" id="RMZ71195.1"/>
    </source>
</evidence>
<gene>
    <name evidence="6" type="ORF">GMOD_00005715</name>
</gene>
<accession>A0A3M7M9J2</accession>
<feature type="domain" description="RING-type" evidence="5">
    <location>
        <begin position="31"/>
        <end position="100"/>
    </location>
</feature>
<evidence type="ECO:0000256" key="3">
    <source>
        <dbReference type="ARBA" id="ARBA00022833"/>
    </source>
</evidence>
<evidence type="ECO:0000256" key="2">
    <source>
        <dbReference type="ARBA" id="ARBA00022771"/>
    </source>
</evidence>
<evidence type="ECO:0000256" key="1">
    <source>
        <dbReference type="ARBA" id="ARBA00022723"/>
    </source>
</evidence>
<dbReference type="SMART" id="SM00184">
    <property type="entry name" value="RING"/>
    <property type="match status" value="1"/>
</dbReference>
<dbReference type="InterPro" id="IPR017907">
    <property type="entry name" value="Znf_RING_CS"/>
</dbReference>
<dbReference type="Pfam" id="PF00097">
    <property type="entry name" value="zf-C3HC4"/>
    <property type="match status" value="1"/>
</dbReference>
<keyword evidence="2 4" id="KW-0863">Zinc-finger</keyword>
<protein>
    <recommendedName>
        <fullName evidence="5">RING-type domain-containing protein</fullName>
    </recommendedName>
</protein>
<dbReference type="SUPFAM" id="SSF57850">
    <property type="entry name" value="RING/U-box"/>
    <property type="match status" value="1"/>
</dbReference>
<dbReference type="PROSITE" id="PS50089">
    <property type="entry name" value="ZF_RING_2"/>
    <property type="match status" value="1"/>
</dbReference>
<dbReference type="Gene3D" id="3.30.40.10">
    <property type="entry name" value="Zinc/RING finger domain, C3HC4 (zinc finger)"/>
    <property type="match status" value="1"/>
</dbReference>
<keyword evidence="3" id="KW-0862">Zinc</keyword>
<dbReference type="InterPro" id="IPR018957">
    <property type="entry name" value="Znf_C3HC4_RING-type"/>
</dbReference>
<dbReference type="InterPro" id="IPR013083">
    <property type="entry name" value="Znf_RING/FYVE/PHD"/>
</dbReference>
<dbReference type="InterPro" id="IPR001841">
    <property type="entry name" value="Znf_RING"/>
</dbReference>
<reference evidence="6 7" key="1">
    <citation type="journal article" date="2014" name="PLoS ONE">
        <title>De novo Genome Assembly of the Fungal Plant Pathogen Pyrenophora semeniperda.</title>
        <authorList>
            <person name="Soliai M.M."/>
            <person name="Meyer S.E."/>
            <person name="Udall J.A."/>
            <person name="Elzinga D.E."/>
            <person name="Hermansen R.A."/>
            <person name="Bodily P.M."/>
            <person name="Hart A.A."/>
            <person name="Coleman C.E."/>
        </authorList>
    </citation>
    <scope>NUCLEOTIDE SEQUENCE [LARGE SCALE GENOMIC DNA]</scope>
    <source>
        <strain evidence="6 7">CCB06</strain>
        <tissue evidence="6">Mycelium</tissue>
    </source>
</reference>